<feature type="compositionally biased region" description="Polar residues" evidence="9">
    <location>
        <begin position="913"/>
        <end position="923"/>
    </location>
</feature>
<feature type="compositionally biased region" description="Pro residues" evidence="9">
    <location>
        <begin position="695"/>
        <end position="705"/>
    </location>
</feature>
<evidence type="ECO:0000313" key="10">
    <source>
        <dbReference type="EMBL" id="KAF2760948.1"/>
    </source>
</evidence>
<feature type="region of interest" description="Disordered" evidence="9">
    <location>
        <begin position="1"/>
        <end position="28"/>
    </location>
</feature>
<feature type="region of interest" description="Disordered" evidence="9">
    <location>
        <begin position="385"/>
        <end position="435"/>
    </location>
</feature>
<feature type="compositionally biased region" description="Polar residues" evidence="9">
    <location>
        <begin position="679"/>
        <end position="691"/>
    </location>
</feature>
<sequence length="1208" mass="133778">MVSALRPVLNMRKPGHQADPQYRSSTHALRSDTIRKDNPHNMAQVLKSQSNTSNGVAAGPGPATVGGNKKKAKRRAKLAAKQQATEQAHAESMPSDYPDPDLAEPEHYAEIDSQYYSDDDEALNGHASNATGSKVKRKTRSNSLHNHHHHHNHAPPPPPPPFPQTALRSVSHSIHTRDKIWNTSTQEERENIKAFWLSLGEDERKSLVKIEKEAVLKKMKEQQKHSCSCTVCGRKRTAIEEELEVLYDAYYEELEQYAHLPHGSTDGAPMLPPTRRFANPLARHPPDRMPHLQHAHTHSHDRTELADDGNEDEEGGKSDEYSDDDDYEGDDISEEDIEEIPRGQADFFNFGNSLTVKGGILTVADDLLKNDGKKFIEMMEQLAERRMQREEQAQFRSDPHLTHSHNHGDLPDDDDYEDDEEEYDESEGDEYEEEEMVSSITNCSERLLTLTQDAMTEEQRMEEGRRMFQIFAARMFEQRVLTAYREKVARERQQKLLEELEDEERQGVQREAKKARDAQKKKDKKAQQKQAKAEERARKEAEKAQEEAEARALEEKKAEEQRRRKEEQRKKKEAEKKAQEEERARKEQEKQRRVVEQRERQQEAERKVQEQKALERRAREDAKRREREEREAKEKEAKEKKAHDEKSRRDRDSKLKTEKEAKDRARKEESSIQHAPAAQSGTTASKRNVQTVPVALPPGLLPRQPPAMASPQVPIATPALPKAPTPIKPRQPSQQGSHGSSPKTPHVSIVPSKSTSPSTIASTGIPKQLLTRPSQHHGSSTQSTQSSSPSQSLGPPGINHQHLNHGFGGAMPPGLNGFITPSPLLPNMGQRGPGPGMPPMFPMHHQNPIPSQFRGLGPPGPGMPPPPGMGGPGMMPPHGQGYGLNAPPGFPAPIPGIGMPMPGPGFREGLPSHSRQASGTMDSFNGVPHVDDIPHGGYPPNPIARPTPIQRPSSVKPREDRPNNSTEVDDLSNHLGSKALLDDTDDPNETLAPNDVDSRRSSIPQGVSRMPFGSAPNGSMFPVPNRPRVESFGLGGPSGASNMWSTPTGFGPMSAPGLPSAGGWGSSPTGRGLPFGFGASRPSLPYAVSLRLRAIQAYRDLNASKSQYEHCELNEILQRINSNPNEAPTTPNDLKAVLETEGDNTNGGGLFHFHPSGSRLFVTFEEGLDLARKSGVGEIGSPIQGHSIPHNPFNVPIGNRPFPNLGPS</sequence>
<feature type="compositionally biased region" description="Basic residues" evidence="9">
    <location>
        <begin position="134"/>
        <end position="153"/>
    </location>
</feature>
<comment type="function">
    <text evidence="1 8">May act as a negative regulator of salt tolerance.</text>
</comment>
<gene>
    <name evidence="10" type="ORF">EJ05DRAFT_508178</name>
</gene>
<name>A0A6A6WDQ1_9PEZI</name>
<feature type="compositionally biased region" description="Basic residues" evidence="9">
    <location>
        <begin position="68"/>
        <end position="78"/>
    </location>
</feature>
<dbReference type="InterPro" id="IPR025279">
    <property type="entry name" value="NST1"/>
</dbReference>
<dbReference type="AlphaFoldDB" id="A0A6A6WDQ1"/>
<evidence type="ECO:0000256" key="3">
    <source>
        <dbReference type="ARBA" id="ARBA00007112"/>
    </source>
</evidence>
<comment type="subcellular location">
    <subcellularLocation>
        <location evidence="2 8">Cytoplasm</location>
    </subcellularLocation>
</comment>
<protein>
    <recommendedName>
        <fullName evidence="4 8">Stress response protein NST1</fullName>
    </recommendedName>
</protein>
<feature type="compositionally biased region" description="Acidic residues" evidence="9">
    <location>
        <begin position="321"/>
        <end position="330"/>
    </location>
</feature>
<feature type="compositionally biased region" description="Low complexity" evidence="9">
    <location>
        <begin position="776"/>
        <end position="796"/>
    </location>
</feature>
<dbReference type="InterPro" id="IPR051195">
    <property type="entry name" value="Fungal_stress_NST1"/>
</dbReference>
<proteinExistence type="inferred from homology"/>
<evidence type="ECO:0000256" key="4">
    <source>
        <dbReference type="ARBA" id="ARBA00020733"/>
    </source>
</evidence>
<evidence type="ECO:0000256" key="7">
    <source>
        <dbReference type="ARBA" id="ARBA00023054"/>
    </source>
</evidence>
<feature type="compositionally biased region" description="Low complexity" evidence="9">
    <location>
        <begin position="731"/>
        <end position="742"/>
    </location>
</feature>
<evidence type="ECO:0000256" key="9">
    <source>
        <dbReference type="SAM" id="MobiDB-lite"/>
    </source>
</evidence>
<dbReference type="Proteomes" id="UP000799437">
    <property type="component" value="Unassembled WGS sequence"/>
</dbReference>
<feature type="region of interest" description="Disordered" evidence="9">
    <location>
        <begin position="901"/>
        <end position="1025"/>
    </location>
</feature>
<reference evidence="10" key="1">
    <citation type="journal article" date="2020" name="Stud. Mycol.">
        <title>101 Dothideomycetes genomes: a test case for predicting lifestyles and emergence of pathogens.</title>
        <authorList>
            <person name="Haridas S."/>
            <person name="Albert R."/>
            <person name="Binder M."/>
            <person name="Bloem J."/>
            <person name="Labutti K."/>
            <person name="Salamov A."/>
            <person name="Andreopoulos B."/>
            <person name="Baker S."/>
            <person name="Barry K."/>
            <person name="Bills G."/>
            <person name="Bluhm B."/>
            <person name="Cannon C."/>
            <person name="Castanera R."/>
            <person name="Culley D."/>
            <person name="Daum C."/>
            <person name="Ezra D."/>
            <person name="Gonzalez J."/>
            <person name="Henrissat B."/>
            <person name="Kuo A."/>
            <person name="Liang C."/>
            <person name="Lipzen A."/>
            <person name="Lutzoni F."/>
            <person name="Magnuson J."/>
            <person name="Mondo S."/>
            <person name="Nolan M."/>
            <person name="Ohm R."/>
            <person name="Pangilinan J."/>
            <person name="Park H.-J."/>
            <person name="Ramirez L."/>
            <person name="Alfaro M."/>
            <person name="Sun H."/>
            <person name="Tritt A."/>
            <person name="Yoshinaga Y."/>
            <person name="Zwiers L.-H."/>
            <person name="Turgeon B."/>
            <person name="Goodwin S."/>
            <person name="Spatafora J."/>
            <person name="Crous P."/>
            <person name="Grigoriev I."/>
        </authorList>
    </citation>
    <scope>NUCLEOTIDE SEQUENCE</scope>
    <source>
        <strain evidence="10">CBS 121739</strain>
    </source>
</reference>
<feature type="compositionally biased region" description="Basic and acidic residues" evidence="9">
    <location>
        <begin position="385"/>
        <end position="410"/>
    </location>
</feature>
<feature type="compositionally biased region" description="Basic and acidic residues" evidence="9">
    <location>
        <begin position="505"/>
        <end position="520"/>
    </location>
</feature>
<feature type="compositionally biased region" description="Pro residues" evidence="9">
    <location>
        <begin position="154"/>
        <end position="163"/>
    </location>
</feature>
<feature type="region of interest" description="Disordered" evidence="9">
    <location>
        <begin position="47"/>
        <end position="104"/>
    </location>
</feature>
<dbReference type="GO" id="GO:0005737">
    <property type="term" value="C:cytoplasm"/>
    <property type="evidence" value="ECO:0007669"/>
    <property type="project" value="UniProtKB-SubCell"/>
</dbReference>
<keyword evidence="5 8" id="KW-0963">Cytoplasm</keyword>
<feature type="region of interest" description="Disordered" evidence="9">
    <location>
        <begin position="262"/>
        <end position="330"/>
    </location>
</feature>
<evidence type="ECO:0000256" key="2">
    <source>
        <dbReference type="ARBA" id="ARBA00004496"/>
    </source>
</evidence>
<feature type="compositionally biased region" description="Basic and acidic residues" evidence="9">
    <location>
        <begin position="531"/>
        <end position="671"/>
    </location>
</feature>
<evidence type="ECO:0000313" key="11">
    <source>
        <dbReference type="Proteomes" id="UP000799437"/>
    </source>
</evidence>
<keyword evidence="11" id="KW-1185">Reference proteome</keyword>
<feature type="compositionally biased region" description="Acidic residues" evidence="9">
    <location>
        <begin position="411"/>
        <end position="435"/>
    </location>
</feature>
<feature type="region of interest" description="Disordered" evidence="9">
    <location>
        <begin position="498"/>
        <end position="811"/>
    </location>
</feature>
<accession>A0A6A6WDQ1</accession>
<feature type="compositionally biased region" description="Polar residues" evidence="9">
    <location>
        <begin position="751"/>
        <end position="762"/>
    </location>
</feature>
<keyword evidence="7 8" id="KW-0175">Coiled coil</keyword>
<organism evidence="10 11">
    <name type="scientific">Pseudovirgaria hyperparasitica</name>
    <dbReference type="NCBI Taxonomy" id="470096"/>
    <lineage>
        <taxon>Eukaryota</taxon>
        <taxon>Fungi</taxon>
        <taxon>Dikarya</taxon>
        <taxon>Ascomycota</taxon>
        <taxon>Pezizomycotina</taxon>
        <taxon>Dothideomycetes</taxon>
        <taxon>Dothideomycetes incertae sedis</taxon>
        <taxon>Acrospermales</taxon>
        <taxon>Acrospermaceae</taxon>
        <taxon>Pseudovirgaria</taxon>
    </lineage>
</organism>
<evidence type="ECO:0000256" key="1">
    <source>
        <dbReference type="ARBA" id="ARBA00002545"/>
    </source>
</evidence>
<comment type="similarity">
    <text evidence="3 8">Belongs to the NST1 family.</text>
</comment>
<keyword evidence="6 8" id="KW-0346">Stress response</keyword>
<dbReference type="GeneID" id="54489042"/>
<dbReference type="Pfam" id="PF13945">
    <property type="entry name" value="NST1"/>
    <property type="match status" value="1"/>
</dbReference>
<dbReference type="OrthoDB" id="21629at2759"/>
<dbReference type="PANTHER" id="PTHR31780:SF10">
    <property type="entry name" value="LD36051P"/>
    <property type="match status" value="1"/>
</dbReference>
<dbReference type="PANTHER" id="PTHR31780">
    <property type="entry name" value="STRESS RESPONSE PROTEIN NST1-RELATED"/>
    <property type="match status" value="1"/>
</dbReference>
<evidence type="ECO:0000256" key="6">
    <source>
        <dbReference type="ARBA" id="ARBA00023016"/>
    </source>
</evidence>
<dbReference type="EMBL" id="ML996567">
    <property type="protein sequence ID" value="KAF2760948.1"/>
    <property type="molecule type" value="Genomic_DNA"/>
</dbReference>
<dbReference type="RefSeq" id="XP_033603399.1">
    <property type="nucleotide sequence ID" value="XM_033747988.1"/>
</dbReference>
<feature type="compositionally biased region" description="Low complexity" evidence="9">
    <location>
        <begin position="55"/>
        <end position="67"/>
    </location>
</feature>
<evidence type="ECO:0000256" key="5">
    <source>
        <dbReference type="ARBA" id="ARBA00022490"/>
    </source>
</evidence>
<feature type="region of interest" description="Disordered" evidence="9">
    <location>
        <begin position="119"/>
        <end position="182"/>
    </location>
</feature>
<evidence type="ECO:0000256" key="8">
    <source>
        <dbReference type="RuleBase" id="RU049441"/>
    </source>
</evidence>